<dbReference type="GO" id="GO:0005737">
    <property type="term" value="C:cytoplasm"/>
    <property type="evidence" value="ECO:0007669"/>
    <property type="project" value="TreeGrafter"/>
</dbReference>
<dbReference type="SUPFAM" id="SSF47005">
    <property type="entry name" value="Peripheral subunit-binding domain of 2-oxo acid dehydrogenase complex"/>
    <property type="match status" value="1"/>
</dbReference>
<dbReference type="Proteomes" id="UP000190328">
    <property type="component" value="Unassembled WGS sequence"/>
</dbReference>
<accession>A0A1T4KCS0</accession>
<dbReference type="InterPro" id="IPR011053">
    <property type="entry name" value="Single_hybrid_motif"/>
</dbReference>
<keyword evidence="5 6" id="KW-0012">Acyltransferase</keyword>
<dbReference type="GO" id="GO:0031405">
    <property type="term" value="F:lipoic acid binding"/>
    <property type="evidence" value="ECO:0007669"/>
    <property type="project" value="TreeGrafter"/>
</dbReference>
<feature type="domain" description="Peripheral subunit-binding (PSBD)" evidence="9">
    <location>
        <begin position="160"/>
        <end position="197"/>
    </location>
</feature>
<dbReference type="Pfam" id="PF00364">
    <property type="entry name" value="Biotin_lipoyl"/>
    <property type="match status" value="1"/>
</dbReference>
<dbReference type="InterPro" id="IPR050743">
    <property type="entry name" value="2-oxoacid_DH_E2_comp"/>
</dbReference>
<evidence type="ECO:0000259" key="9">
    <source>
        <dbReference type="PROSITE" id="PS51826"/>
    </source>
</evidence>
<dbReference type="Gene3D" id="4.10.320.10">
    <property type="entry name" value="E3-binding domain"/>
    <property type="match status" value="1"/>
</dbReference>
<dbReference type="FunFam" id="3.30.559.10:FF:000007">
    <property type="entry name" value="Dihydrolipoamide acetyltransferase component of pyruvate dehydrogenase complex"/>
    <property type="match status" value="1"/>
</dbReference>
<dbReference type="InterPro" id="IPR000089">
    <property type="entry name" value="Biotin_lipoyl"/>
</dbReference>
<dbReference type="Gene3D" id="2.40.50.100">
    <property type="match status" value="1"/>
</dbReference>
<evidence type="ECO:0000256" key="5">
    <source>
        <dbReference type="ARBA" id="ARBA00023315"/>
    </source>
</evidence>
<feature type="region of interest" description="Disordered" evidence="7">
    <location>
        <begin position="116"/>
        <end position="149"/>
    </location>
</feature>
<dbReference type="InterPro" id="IPR036625">
    <property type="entry name" value="E3-bd_dom_sf"/>
</dbReference>
<dbReference type="SUPFAM" id="SSF51230">
    <property type="entry name" value="Single hybrid motif"/>
    <property type="match status" value="1"/>
</dbReference>
<sequence>MKSEVLGDCDKFKCLQSLASLAETITQNKKIKGVSVIMANIFNFPDVGEGMHEGEIASWLVKVGDVIKEDDPIAEVQNDKLLQEILSPFSGKITKLFVEAGTIVEVGSPIVEFDGDGSESVEEMSKTPATPANAETATIPPVSSVSEEKKTVPMIDGQLRAMPSVRRFARQNGIDLTKVIATGRHGNVTLEDVKNFQATGKEIETSEVAPISAQSEEVSTPAPKVESKSGRVAMSPIRKAIAKNMTSQKQNVPHVTLFESVEVSKLIAHRNEYKEIAAKQEIKLTYLAYVTKALSAMAKKFPELNAHVDMTKMEIVYPEEIHVGIAVDTPSGLFVPVVKNADSKSILAIAKEISELALAARKGNLTPDVASGSTITISNIGSARGNWFTPVINVGESSILGLGTIAKEPVVNDEGEIVVGNMMKLSLSFDHRLIDGMLAQNAINYLKNLLSDPNYMLMEV</sequence>
<evidence type="ECO:0000259" key="8">
    <source>
        <dbReference type="PROSITE" id="PS50968"/>
    </source>
</evidence>
<dbReference type="PANTHER" id="PTHR43178">
    <property type="entry name" value="DIHYDROLIPOAMIDE ACETYLTRANSFERASE COMPONENT OF PYRUVATE DEHYDROGENASE COMPLEX"/>
    <property type="match status" value="1"/>
</dbReference>
<dbReference type="Pfam" id="PF00198">
    <property type="entry name" value="2-oxoacid_dh"/>
    <property type="match status" value="1"/>
</dbReference>
<dbReference type="PROSITE" id="PS51826">
    <property type="entry name" value="PSBD"/>
    <property type="match status" value="1"/>
</dbReference>
<name>A0A1T4KCS0_9ENTE</name>
<dbReference type="GO" id="GO:0016407">
    <property type="term" value="F:acetyltransferase activity"/>
    <property type="evidence" value="ECO:0007669"/>
    <property type="project" value="TreeGrafter"/>
</dbReference>
<evidence type="ECO:0000256" key="3">
    <source>
        <dbReference type="ARBA" id="ARBA00022679"/>
    </source>
</evidence>
<evidence type="ECO:0000256" key="6">
    <source>
        <dbReference type="RuleBase" id="RU003423"/>
    </source>
</evidence>
<evidence type="ECO:0000313" key="11">
    <source>
        <dbReference type="Proteomes" id="UP000190328"/>
    </source>
</evidence>
<comment type="cofactor">
    <cofactor evidence="1 6">
        <name>(R)-lipoate</name>
        <dbReference type="ChEBI" id="CHEBI:83088"/>
    </cofactor>
</comment>
<keyword evidence="11" id="KW-1185">Reference proteome</keyword>
<dbReference type="PANTHER" id="PTHR43178:SF5">
    <property type="entry name" value="LIPOAMIDE ACYLTRANSFERASE COMPONENT OF BRANCHED-CHAIN ALPHA-KETO ACID DEHYDROGENASE COMPLEX, MITOCHONDRIAL"/>
    <property type="match status" value="1"/>
</dbReference>
<organism evidence="10 11">
    <name type="scientific">Pilibacter termitis</name>
    <dbReference type="NCBI Taxonomy" id="263852"/>
    <lineage>
        <taxon>Bacteria</taxon>
        <taxon>Bacillati</taxon>
        <taxon>Bacillota</taxon>
        <taxon>Bacilli</taxon>
        <taxon>Lactobacillales</taxon>
        <taxon>Enterococcaceae</taxon>
        <taxon>Pilibacter</taxon>
    </lineage>
</organism>
<dbReference type="SUPFAM" id="SSF52777">
    <property type="entry name" value="CoA-dependent acyltransferases"/>
    <property type="match status" value="1"/>
</dbReference>
<feature type="region of interest" description="Disordered" evidence="7">
    <location>
        <begin position="207"/>
        <end position="230"/>
    </location>
</feature>
<proteinExistence type="inferred from homology"/>
<dbReference type="InterPro" id="IPR023213">
    <property type="entry name" value="CAT-like_dom_sf"/>
</dbReference>
<dbReference type="PROSITE" id="PS50968">
    <property type="entry name" value="BIOTINYL_LIPOYL"/>
    <property type="match status" value="1"/>
</dbReference>
<keyword evidence="10" id="KW-0670">Pyruvate</keyword>
<keyword evidence="3 6" id="KW-0808">Transferase</keyword>
<evidence type="ECO:0000256" key="1">
    <source>
        <dbReference type="ARBA" id="ARBA00001938"/>
    </source>
</evidence>
<dbReference type="CDD" id="cd06849">
    <property type="entry name" value="lipoyl_domain"/>
    <property type="match status" value="1"/>
</dbReference>
<evidence type="ECO:0000256" key="4">
    <source>
        <dbReference type="ARBA" id="ARBA00022823"/>
    </source>
</evidence>
<dbReference type="OrthoDB" id="9805770at2"/>
<dbReference type="AlphaFoldDB" id="A0A1T4KCS0"/>
<evidence type="ECO:0000256" key="2">
    <source>
        <dbReference type="ARBA" id="ARBA00007317"/>
    </source>
</evidence>
<dbReference type="STRING" id="263852.SAMN02745116_00193"/>
<gene>
    <name evidence="10" type="ORF">SAMN02745116_00193</name>
</gene>
<evidence type="ECO:0000256" key="7">
    <source>
        <dbReference type="SAM" id="MobiDB-lite"/>
    </source>
</evidence>
<comment type="similarity">
    <text evidence="2 6">Belongs to the 2-oxoacid dehydrogenase family.</text>
</comment>
<dbReference type="InterPro" id="IPR004167">
    <property type="entry name" value="PSBD"/>
</dbReference>
<dbReference type="InterPro" id="IPR001078">
    <property type="entry name" value="2-oxoacid_DH_actylTfrase"/>
</dbReference>
<dbReference type="EC" id="2.3.1.-" evidence="6"/>
<reference evidence="10 11" key="1">
    <citation type="submission" date="2017-02" db="EMBL/GenBank/DDBJ databases">
        <authorList>
            <person name="Peterson S.W."/>
        </authorList>
    </citation>
    <scope>NUCLEOTIDE SEQUENCE [LARGE SCALE GENOMIC DNA]</scope>
    <source>
        <strain evidence="10 11">ATCC BAA-1030</strain>
    </source>
</reference>
<dbReference type="Pfam" id="PF02817">
    <property type="entry name" value="E3_binding"/>
    <property type="match status" value="1"/>
</dbReference>
<feature type="domain" description="Lipoyl-binding" evidence="8">
    <location>
        <begin position="39"/>
        <end position="114"/>
    </location>
</feature>
<evidence type="ECO:0000313" key="10">
    <source>
        <dbReference type="EMBL" id="SJZ40176.1"/>
    </source>
</evidence>
<keyword evidence="4 6" id="KW-0450">Lipoyl</keyword>
<feature type="compositionally biased region" description="Low complexity" evidence="7">
    <location>
        <begin position="127"/>
        <end position="141"/>
    </location>
</feature>
<protein>
    <recommendedName>
        <fullName evidence="6">Dihydrolipoamide acetyltransferase component of pyruvate dehydrogenase complex</fullName>
        <ecNumber evidence="6">2.3.1.-</ecNumber>
    </recommendedName>
</protein>
<dbReference type="EMBL" id="FUXI01000002">
    <property type="protein sequence ID" value="SJZ40176.1"/>
    <property type="molecule type" value="Genomic_DNA"/>
</dbReference>
<dbReference type="Gene3D" id="3.30.559.10">
    <property type="entry name" value="Chloramphenicol acetyltransferase-like domain"/>
    <property type="match status" value="1"/>
</dbReference>